<proteinExistence type="predicted"/>
<gene>
    <name evidence="1" type="ORF">S06H3_61208</name>
</gene>
<dbReference type="AlphaFoldDB" id="X1P495"/>
<dbReference type="EMBL" id="BARV01040087">
    <property type="protein sequence ID" value="GAI50673.1"/>
    <property type="molecule type" value="Genomic_DNA"/>
</dbReference>
<organism evidence="1">
    <name type="scientific">marine sediment metagenome</name>
    <dbReference type="NCBI Taxonomy" id="412755"/>
    <lineage>
        <taxon>unclassified sequences</taxon>
        <taxon>metagenomes</taxon>
        <taxon>ecological metagenomes</taxon>
    </lineage>
</organism>
<reference evidence="1" key="1">
    <citation type="journal article" date="2014" name="Front. Microbiol.">
        <title>High frequency of phylogenetically diverse reductive dehalogenase-homologous genes in deep subseafloor sedimentary metagenomes.</title>
        <authorList>
            <person name="Kawai M."/>
            <person name="Futagami T."/>
            <person name="Toyoda A."/>
            <person name="Takaki Y."/>
            <person name="Nishi S."/>
            <person name="Hori S."/>
            <person name="Arai W."/>
            <person name="Tsubouchi T."/>
            <person name="Morono Y."/>
            <person name="Uchiyama I."/>
            <person name="Ito T."/>
            <person name="Fujiyama A."/>
            <person name="Inagaki F."/>
            <person name="Takami H."/>
        </authorList>
    </citation>
    <scope>NUCLEOTIDE SEQUENCE</scope>
    <source>
        <strain evidence="1">Expedition CK06-06</strain>
    </source>
</reference>
<name>X1P495_9ZZZZ</name>
<comment type="caution">
    <text evidence="1">The sequence shown here is derived from an EMBL/GenBank/DDBJ whole genome shotgun (WGS) entry which is preliminary data.</text>
</comment>
<feature type="non-terminal residue" evidence="1">
    <location>
        <position position="46"/>
    </location>
</feature>
<accession>X1P495</accession>
<sequence length="46" mass="5304">MSWIFLILIGVLFVSTSSLFQRVLLKDEQSDPFTYAIIFQLIIAIL</sequence>
<protein>
    <submittedName>
        <fullName evidence="1">Uncharacterized protein</fullName>
    </submittedName>
</protein>
<evidence type="ECO:0000313" key="1">
    <source>
        <dbReference type="EMBL" id="GAI50673.1"/>
    </source>
</evidence>